<reference evidence="2" key="1">
    <citation type="submission" date="2014-11" db="EMBL/GenBank/DDBJ databases">
        <authorList>
            <person name="Hornung B.V."/>
        </authorList>
    </citation>
    <scope>NUCLEOTIDE SEQUENCE</scope>
    <source>
        <strain evidence="2">INE</strain>
    </source>
</reference>
<sequence length="65" mass="6872">MSIFLLPFLAGVKFTFGYVLWYSLFNLIGNGLEAGISAPLAIRVAKSVNPLAGSGKRLKASAEKG</sequence>
<name>A0A8S0VW40_9FIRM</name>
<protein>
    <submittedName>
        <fullName evidence="1">Uncharacterized protein</fullName>
    </submittedName>
</protein>
<evidence type="ECO:0000313" key="1">
    <source>
        <dbReference type="EMBL" id="CAA7600393.1"/>
    </source>
</evidence>
<dbReference type="Proteomes" id="UP001071230">
    <property type="component" value="Unassembled WGS sequence"/>
</dbReference>
<proteinExistence type="predicted"/>
<evidence type="ECO:0000313" key="3">
    <source>
        <dbReference type="Proteomes" id="UP001071230"/>
    </source>
</evidence>
<gene>
    <name evidence="1" type="ORF">DEACI_1046</name>
    <name evidence="2" type="ORF">DEACI_2387</name>
</gene>
<dbReference type="AlphaFoldDB" id="A0A8S0VW40"/>
<evidence type="ECO:0000313" key="2">
    <source>
        <dbReference type="EMBL" id="CEJ07915.1"/>
    </source>
</evidence>
<organism evidence="1">
    <name type="scientific">Acididesulfobacillus acetoxydans</name>
    <dbReference type="NCBI Taxonomy" id="1561005"/>
    <lineage>
        <taxon>Bacteria</taxon>
        <taxon>Bacillati</taxon>
        <taxon>Bacillota</taxon>
        <taxon>Clostridia</taxon>
        <taxon>Eubacteriales</taxon>
        <taxon>Peptococcaceae</taxon>
        <taxon>Acididesulfobacillus</taxon>
    </lineage>
</organism>
<accession>A0A8S0VW40</accession>
<keyword evidence="3" id="KW-1185">Reference proteome</keyword>
<dbReference type="Proteomes" id="UP000836597">
    <property type="component" value="Chromosome"/>
</dbReference>
<reference evidence="1" key="2">
    <citation type="submission" date="2020-01" db="EMBL/GenBank/DDBJ databases">
        <authorList>
            <person name="Hornung B."/>
        </authorList>
    </citation>
    <scope>NUCLEOTIDE SEQUENCE</scope>
    <source>
        <strain evidence="1">PacBioINE</strain>
    </source>
</reference>
<dbReference type="EMBL" id="CDGJ01000068">
    <property type="protein sequence ID" value="CEJ07915.1"/>
    <property type="molecule type" value="Genomic_DNA"/>
</dbReference>
<dbReference type="EMBL" id="LR746496">
    <property type="protein sequence ID" value="CAA7600393.1"/>
    <property type="molecule type" value="Genomic_DNA"/>
</dbReference>
<dbReference type="KEGG" id="aacx:DEACI_1046"/>